<dbReference type="EMBL" id="CAXDID020000123">
    <property type="protein sequence ID" value="CAL6032702.1"/>
    <property type="molecule type" value="Genomic_DNA"/>
</dbReference>
<reference evidence="2 3" key="2">
    <citation type="submission" date="2024-07" db="EMBL/GenBank/DDBJ databases">
        <authorList>
            <person name="Akdeniz Z."/>
        </authorList>
    </citation>
    <scope>NUCLEOTIDE SEQUENCE [LARGE SCALE GENOMIC DNA]</scope>
</reference>
<dbReference type="AlphaFoldDB" id="A0AA86R5U2"/>
<evidence type="ECO:0000313" key="1">
    <source>
        <dbReference type="EMBL" id="CAI9966527.1"/>
    </source>
</evidence>
<evidence type="ECO:0000313" key="3">
    <source>
        <dbReference type="Proteomes" id="UP001642409"/>
    </source>
</evidence>
<proteinExistence type="predicted"/>
<gene>
    <name evidence="2" type="ORF">HINF_LOCUS34614</name>
    <name evidence="1" type="ORF">HINF_LOCUS54172</name>
</gene>
<dbReference type="Proteomes" id="UP001642409">
    <property type="component" value="Unassembled WGS sequence"/>
</dbReference>
<evidence type="ECO:0000313" key="2">
    <source>
        <dbReference type="EMBL" id="CAL6032702.1"/>
    </source>
</evidence>
<sequence>MKTETGPSPRGPYVNFIPSQMQVGNLSAYLVAYTEQSRVLLQHIVIKVGSDTNINNATSITSTLTNQFSFGGIICQIVSSTLVLQNSVIASHEQIFSQIIVNSGQLTGASIQKDSQIQITNMCIQVFSYYAIDTIINQSGLIGSVEGFIQISNANINFTVAGHPTIDNILLFTIINFSQQKKCIQIMVFESEGFGLNNPWSLSRSDKQRQNKDMAFQDPSKVNEEMRDFFSKTDAISSILNNTPVT</sequence>
<protein>
    <submittedName>
        <fullName evidence="2">Hypothetical_protein</fullName>
    </submittedName>
</protein>
<comment type="caution">
    <text evidence="1">The sequence shown here is derived from an EMBL/GenBank/DDBJ whole genome shotgun (WGS) entry which is preliminary data.</text>
</comment>
<accession>A0AA86R5U2</accession>
<reference evidence="1" key="1">
    <citation type="submission" date="2023-06" db="EMBL/GenBank/DDBJ databases">
        <authorList>
            <person name="Kurt Z."/>
        </authorList>
    </citation>
    <scope>NUCLEOTIDE SEQUENCE</scope>
</reference>
<name>A0AA86R5U2_9EUKA</name>
<keyword evidence="3" id="KW-1185">Reference proteome</keyword>
<dbReference type="EMBL" id="CATOUU010001007">
    <property type="protein sequence ID" value="CAI9966527.1"/>
    <property type="molecule type" value="Genomic_DNA"/>
</dbReference>
<organism evidence="1">
    <name type="scientific">Hexamita inflata</name>
    <dbReference type="NCBI Taxonomy" id="28002"/>
    <lineage>
        <taxon>Eukaryota</taxon>
        <taxon>Metamonada</taxon>
        <taxon>Diplomonadida</taxon>
        <taxon>Hexamitidae</taxon>
        <taxon>Hexamitinae</taxon>
        <taxon>Hexamita</taxon>
    </lineage>
</organism>